<evidence type="ECO:0000313" key="2">
    <source>
        <dbReference type="EMBL" id="TVT96787.1"/>
    </source>
</evidence>
<keyword evidence="3" id="KW-1185">Reference proteome</keyword>
<dbReference type="AlphaFoldDB" id="A0A5J9SBY7"/>
<name>A0A5J9SBY7_9POAL</name>
<organism evidence="2 3">
    <name type="scientific">Eragrostis curvula</name>
    <name type="common">weeping love grass</name>
    <dbReference type="NCBI Taxonomy" id="38414"/>
    <lineage>
        <taxon>Eukaryota</taxon>
        <taxon>Viridiplantae</taxon>
        <taxon>Streptophyta</taxon>
        <taxon>Embryophyta</taxon>
        <taxon>Tracheophyta</taxon>
        <taxon>Spermatophyta</taxon>
        <taxon>Magnoliopsida</taxon>
        <taxon>Liliopsida</taxon>
        <taxon>Poales</taxon>
        <taxon>Poaceae</taxon>
        <taxon>PACMAD clade</taxon>
        <taxon>Chloridoideae</taxon>
        <taxon>Eragrostideae</taxon>
        <taxon>Eragrostidinae</taxon>
        <taxon>Eragrostis</taxon>
    </lineage>
</organism>
<feature type="region of interest" description="Disordered" evidence="1">
    <location>
        <begin position="42"/>
        <end position="90"/>
    </location>
</feature>
<dbReference type="Gramene" id="TVT96787">
    <property type="protein sequence ID" value="TVT96787"/>
    <property type="gene ID" value="EJB05_58000"/>
</dbReference>
<dbReference type="OrthoDB" id="543442at2759"/>
<feature type="compositionally biased region" description="Polar residues" evidence="1">
    <location>
        <begin position="44"/>
        <end position="64"/>
    </location>
</feature>
<protein>
    <recommendedName>
        <fullName evidence="4">Legume lectin domain-containing protein</fullName>
    </recommendedName>
</protein>
<evidence type="ECO:0008006" key="4">
    <source>
        <dbReference type="Google" id="ProtNLM"/>
    </source>
</evidence>
<accession>A0A5J9SBY7</accession>
<dbReference type="EMBL" id="RWGY01001129">
    <property type="protein sequence ID" value="TVT96787.1"/>
    <property type="molecule type" value="Genomic_DNA"/>
</dbReference>
<feature type="compositionally biased region" description="Polar residues" evidence="1">
    <location>
        <begin position="75"/>
        <end position="84"/>
    </location>
</feature>
<feature type="non-terminal residue" evidence="2">
    <location>
        <position position="1"/>
    </location>
</feature>
<reference evidence="2 3" key="1">
    <citation type="journal article" date="2019" name="Sci. Rep.">
        <title>A high-quality genome of Eragrostis curvula grass provides insights into Poaceae evolution and supports new strategies to enhance forage quality.</title>
        <authorList>
            <person name="Carballo J."/>
            <person name="Santos B.A.C.M."/>
            <person name="Zappacosta D."/>
            <person name="Garbus I."/>
            <person name="Selva J.P."/>
            <person name="Gallo C.A."/>
            <person name="Diaz A."/>
            <person name="Albertini E."/>
            <person name="Caccamo M."/>
            <person name="Echenique V."/>
        </authorList>
    </citation>
    <scope>NUCLEOTIDE SEQUENCE [LARGE SCALE GENOMIC DNA]</scope>
    <source>
        <strain evidence="3">cv. Victoria</strain>
        <tissue evidence="2">Leaf</tissue>
    </source>
</reference>
<sequence length="90" mass="9448">MELALVVGLWCAHPDPSERPSIADAMHVLQSEDARLPCSRHGIVSQNGVSDNSSPAASAGTTGNPKRVQIKLTPRQGQSWSDVTASIAAD</sequence>
<comment type="caution">
    <text evidence="2">The sequence shown here is derived from an EMBL/GenBank/DDBJ whole genome shotgun (WGS) entry which is preliminary data.</text>
</comment>
<proteinExistence type="predicted"/>
<dbReference type="Proteomes" id="UP000324897">
    <property type="component" value="Unassembled WGS sequence"/>
</dbReference>
<evidence type="ECO:0000256" key="1">
    <source>
        <dbReference type="SAM" id="MobiDB-lite"/>
    </source>
</evidence>
<gene>
    <name evidence="2" type="ORF">EJB05_58000</name>
</gene>
<evidence type="ECO:0000313" key="3">
    <source>
        <dbReference type="Proteomes" id="UP000324897"/>
    </source>
</evidence>